<protein>
    <submittedName>
        <fullName evidence="1">Uncharacterized protein</fullName>
    </submittedName>
</protein>
<name>A0AAV5SZ50_9BILA</name>
<dbReference type="EMBL" id="BTSX01000003">
    <property type="protein sequence ID" value="GMS88045.1"/>
    <property type="molecule type" value="Genomic_DNA"/>
</dbReference>
<dbReference type="Proteomes" id="UP001432027">
    <property type="component" value="Unassembled WGS sequence"/>
</dbReference>
<feature type="non-terminal residue" evidence="1">
    <location>
        <position position="71"/>
    </location>
</feature>
<feature type="non-terminal residue" evidence="1">
    <location>
        <position position="1"/>
    </location>
</feature>
<proteinExistence type="predicted"/>
<evidence type="ECO:0000313" key="1">
    <source>
        <dbReference type="EMBL" id="GMS88045.1"/>
    </source>
</evidence>
<reference evidence="1" key="1">
    <citation type="submission" date="2023-10" db="EMBL/GenBank/DDBJ databases">
        <title>Genome assembly of Pristionchus species.</title>
        <authorList>
            <person name="Yoshida K."/>
            <person name="Sommer R.J."/>
        </authorList>
    </citation>
    <scope>NUCLEOTIDE SEQUENCE</scope>
    <source>
        <strain evidence="1">RS0144</strain>
    </source>
</reference>
<gene>
    <name evidence="1" type="ORF">PENTCL1PPCAC_10220</name>
</gene>
<comment type="caution">
    <text evidence="1">The sequence shown here is derived from an EMBL/GenBank/DDBJ whole genome shotgun (WGS) entry which is preliminary data.</text>
</comment>
<accession>A0AAV5SZ50</accession>
<organism evidence="1 2">
    <name type="scientific">Pristionchus entomophagus</name>
    <dbReference type="NCBI Taxonomy" id="358040"/>
    <lineage>
        <taxon>Eukaryota</taxon>
        <taxon>Metazoa</taxon>
        <taxon>Ecdysozoa</taxon>
        <taxon>Nematoda</taxon>
        <taxon>Chromadorea</taxon>
        <taxon>Rhabditida</taxon>
        <taxon>Rhabditina</taxon>
        <taxon>Diplogasteromorpha</taxon>
        <taxon>Diplogasteroidea</taxon>
        <taxon>Neodiplogasteridae</taxon>
        <taxon>Pristionchus</taxon>
    </lineage>
</organism>
<sequence>SETSQSSDPRIPRLAEELHQTGLITMDEEAEESESEPNALLAEQERIVGDLCTRFKKSDDNTIFELCEDTE</sequence>
<dbReference type="AlphaFoldDB" id="A0AAV5SZ50"/>
<evidence type="ECO:0000313" key="2">
    <source>
        <dbReference type="Proteomes" id="UP001432027"/>
    </source>
</evidence>
<keyword evidence="2" id="KW-1185">Reference proteome</keyword>